<dbReference type="EMBL" id="FNPG01000042">
    <property type="protein sequence ID" value="SDY81333.1"/>
    <property type="molecule type" value="Genomic_DNA"/>
</dbReference>
<dbReference type="Proteomes" id="UP000183918">
    <property type="component" value="Unassembled WGS sequence"/>
</dbReference>
<gene>
    <name evidence="2" type="ORF">SAMN02910414_02434</name>
</gene>
<organism evidence="2 3">
    <name type="scientific">Lachnobacterium bovis DSM 14045</name>
    <dbReference type="NCBI Taxonomy" id="1122142"/>
    <lineage>
        <taxon>Bacteria</taxon>
        <taxon>Bacillati</taxon>
        <taxon>Bacillota</taxon>
        <taxon>Clostridia</taxon>
        <taxon>Lachnospirales</taxon>
        <taxon>Lachnospiraceae</taxon>
        <taxon>Lachnobacterium</taxon>
    </lineage>
</organism>
<dbReference type="RefSeq" id="WP_074719224.1">
    <property type="nucleotide sequence ID" value="NZ_FNPG01000042.1"/>
</dbReference>
<keyword evidence="3" id="KW-1185">Reference proteome</keyword>
<evidence type="ECO:0000259" key="1">
    <source>
        <dbReference type="Pfam" id="PF08937"/>
    </source>
</evidence>
<proteinExistence type="predicted"/>
<dbReference type="InterPro" id="IPR015032">
    <property type="entry name" value="ThsB__TIR-like_domain"/>
</dbReference>
<dbReference type="Pfam" id="PF08937">
    <property type="entry name" value="ThsB_TIR"/>
    <property type="match status" value="1"/>
</dbReference>
<dbReference type="OrthoDB" id="2218415at2"/>
<sequence>MYRTKTYIAGDWTGDQDLISQLYKWNNDDRLLLNFVDAHELTQARDTSLACSIKRSLSERLNASKTFVLIVGKDTDKLTKGACRYCNNYSSYFGSCTHGNTVDQRSFIEYECEKAKRDNLKIVVLYNYTSVYKDKCPERLRYSGTHLNAYYKGTDGKYYWNYQEIKKAILN</sequence>
<dbReference type="AlphaFoldDB" id="A0A1H3MXX9"/>
<feature type="domain" description="Thoeris protein ThsB TIR-like" evidence="1">
    <location>
        <begin position="13"/>
        <end position="77"/>
    </location>
</feature>
<dbReference type="Gene3D" id="3.40.50.11200">
    <property type="match status" value="1"/>
</dbReference>
<evidence type="ECO:0000313" key="3">
    <source>
        <dbReference type="Proteomes" id="UP000183918"/>
    </source>
</evidence>
<dbReference type="STRING" id="1122142.SAMN02910414_02434"/>
<evidence type="ECO:0000313" key="2">
    <source>
        <dbReference type="EMBL" id="SDY81333.1"/>
    </source>
</evidence>
<name>A0A1H3MXX9_9FIRM</name>
<protein>
    <recommendedName>
        <fullName evidence="1">Thoeris protein ThsB TIR-like domain-containing protein</fullName>
    </recommendedName>
</protein>
<reference evidence="2 3" key="1">
    <citation type="submission" date="2016-10" db="EMBL/GenBank/DDBJ databases">
        <authorList>
            <person name="de Groot N.N."/>
        </authorList>
    </citation>
    <scope>NUCLEOTIDE SEQUENCE [LARGE SCALE GENOMIC DNA]</scope>
    <source>
        <strain evidence="2 3">DSM 14045</strain>
    </source>
</reference>
<accession>A0A1H3MXX9</accession>